<dbReference type="AlphaFoldDB" id="A0ABD1ZL99"/>
<dbReference type="Proteomes" id="UP001605036">
    <property type="component" value="Unassembled WGS sequence"/>
</dbReference>
<accession>A0ABD1ZL99</accession>
<sequence length="131" mass="14174">MERPAMEFTGDHIVGGSSNQVTADTAIDLPRIGQPSSPQPIHKSVLEIIPTMEFPGNHIIGESNDLSDSRDHKCSTTLQPIVRAPTSKSAGWVVNGKSAQFDYGVSRLHLAMVGLANRAVNTRFRTNFGFA</sequence>
<organism evidence="1 2">
    <name type="scientific">Riccia fluitans</name>
    <dbReference type="NCBI Taxonomy" id="41844"/>
    <lineage>
        <taxon>Eukaryota</taxon>
        <taxon>Viridiplantae</taxon>
        <taxon>Streptophyta</taxon>
        <taxon>Embryophyta</taxon>
        <taxon>Marchantiophyta</taxon>
        <taxon>Marchantiopsida</taxon>
        <taxon>Marchantiidae</taxon>
        <taxon>Marchantiales</taxon>
        <taxon>Ricciaceae</taxon>
        <taxon>Riccia</taxon>
    </lineage>
</organism>
<keyword evidence="2" id="KW-1185">Reference proteome</keyword>
<reference evidence="1 2" key="1">
    <citation type="submission" date="2024-09" db="EMBL/GenBank/DDBJ databases">
        <title>Chromosome-scale assembly of Riccia fluitans.</title>
        <authorList>
            <person name="Paukszto L."/>
            <person name="Sawicki J."/>
            <person name="Karawczyk K."/>
            <person name="Piernik-Szablinska J."/>
            <person name="Szczecinska M."/>
            <person name="Mazdziarz M."/>
        </authorList>
    </citation>
    <scope>NUCLEOTIDE SEQUENCE [LARGE SCALE GENOMIC DNA]</scope>
    <source>
        <strain evidence="1">Rf_01</strain>
        <tissue evidence="1">Aerial parts of the thallus</tissue>
    </source>
</reference>
<comment type="caution">
    <text evidence="1">The sequence shown here is derived from an EMBL/GenBank/DDBJ whole genome shotgun (WGS) entry which is preliminary data.</text>
</comment>
<proteinExistence type="predicted"/>
<gene>
    <name evidence="1" type="ORF">R1flu_020357</name>
</gene>
<name>A0ABD1ZL99_9MARC</name>
<evidence type="ECO:0000313" key="2">
    <source>
        <dbReference type="Proteomes" id="UP001605036"/>
    </source>
</evidence>
<dbReference type="EMBL" id="JBHFFA010000001">
    <property type="protein sequence ID" value="KAL2652229.1"/>
    <property type="molecule type" value="Genomic_DNA"/>
</dbReference>
<evidence type="ECO:0000313" key="1">
    <source>
        <dbReference type="EMBL" id="KAL2652229.1"/>
    </source>
</evidence>
<protein>
    <submittedName>
        <fullName evidence="1">Uncharacterized protein</fullName>
    </submittedName>
</protein>